<evidence type="ECO:0000313" key="5">
    <source>
        <dbReference type="Proteomes" id="UP000095280"/>
    </source>
</evidence>
<accession>A0A1I8IDW5</accession>
<proteinExistence type="predicted"/>
<sequence length="700" mass="75446">SFCPMESLCSSVLRAAVAVLMQAVGGTDGQSSDVTDMEIMQAVVTENEEVINRYLQKSANVNRLITILGHGLSPLHLACRLGKQRVLDLFVAAHVDVNLQNANGCSLLYMASLHGREQIVDSLIKAQADVNLQENVAGTFPLFVAAQEGYKTVVDLLIKAQADVNLQPSNGETALYSASEHGHYRVVDSLIEAQADVNLQQADGCPPLFIASQNGHQRVVDSLINAGADVNLQGSIGESSLYIASQNGDCRIVDSFIKAQADVNIQRRTGESSLLIASQNGHQAVIDSLVKAQADVNLQRSTGDSPLIVAASRGHQQIVDSLIKAGADVNLQQNQGGSPLFAASQNGHQKVVASLIKAQADVNLQRDMGESPLFIASQTGHQQIVESLIRAQADVSLQRHTGESPLYIASQNGDLAMVDSLIEAQADVNLQQNQGGSPLYIASQLGHQEVVARSSKRKQTSISNETLDSLQFTSHRKMGAAVLNDPELSEDLHSAMTKSGFVESRAALQIAAADTLQEIMRERVGDSDIFVVGSYSEGWGNSLKTLDGRTDIESDIDVMKLIPGRLYHPRGLCDFETRHSTEGSALKPATDDVSASRLCCYPPIAPLQPERLESSNIPKPLLEALHRVTTSDSTPCHVVHAASPGRGGQELRVSTSFLEKRMLRSLTTLQGQLFVTLKYLVKKVICSKDGFNQQGLKSYH</sequence>
<keyword evidence="2 3" id="KW-0040">ANK repeat</keyword>
<dbReference type="PANTHER" id="PTHR24166:SF48">
    <property type="entry name" value="PROTEIN VAPYRIN"/>
    <property type="match status" value="1"/>
</dbReference>
<dbReference type="Pfam" id="PF00023">
    <property type="entry name" value="Ank"/>
    <property type="match status" value="1"/>
</dbReference>
<feature type="repeat" description="ANK" evidence="3">
    <location>
        <begin position="170"/>
        <end position="202"/>
    </location>
</feature>
<evidence type="ECO:0000256" key="3">
    <source>
        <dbReference type="PROSITE-ProRule" id="PRU00023"/>
    </source>
</evidence>
<feature type="repeat" description="ANK" evidence="3">
    <location>
        <begin position="70"/>
        <end position="102"/>
    </location>
</feature>
<dbReference type="Proteomes" id="UP000095280">
    <property type="component" value="Unplaced"/>
</dbReference>
<dbReference type="InterPro" id="IPR036770">
    <property type="entry name" value="Ankyrin_rpt-contain_sf"/>
</dbReference>
<dbReference type="InterPro" id="IPR050889">
    <property type="entry name" value="Dendritic_Spine_Reg/Scaffold"/>
</dbReference>
<feature type="chain" id="PRO_5009320955" evidence="4">
    <location>
        <begin position="30"/>
        <end position="700"/>
    </location>
</feature>
<feature type="repeat" description="ANK" evidence="3">
    <location>
        <begin position="335"/>
        <end position="367"/>
    </location>
</feature>
<keyword evidence="1" id="KW-0677">Repeat</keyword>
<feature type="repeat" description="ANK" evidence="3">
    <location>
        <begin position="269"/>
        <end position="301"/>
    </location>
</feature>
<dbReference type="SUPFAM" id="SSF48403">
    <property type="entry name" value="Ankyrin repeat"/>
    <property type="match status" value="1"/>
</dbReference>
<organism evidence="5 6">
    <name type="scientific">Macrostomum lignano</name>
    <dbReference type="NCBI Taxonomy" id="282301"/>
    <lineage>
        <taxon>Eukaryota</taxon>
        <taxon>Metazoa</taxon>
        <taxon>Spiralia</taxon>
        <taxon>Lophotrochozoa</taxon>
        <taxon>Platyhelminthes</taxon>
        <taxon>Rhabditophora</taxon>
        <taxon>Macrostomorpha</taxon>
        <taxon>Macrostomida</taxon>
        <taxon>Macrostomidae</taxon>
        <taxon>Macrostomum</taxon>
    </lineage>
</organism>
<evidence type="ECO:0000256" key="2">
    <source>
        <dbReference type="ARBA" id="ARBA00023043"/>
    </source>
</evidence>
<evidence type="ECO:0000256" key="1">
    <source>
        <dbReference type="ARBA" id="ARBA00022737"/>
    </source>
</evidence>
<dbReference type="InterPro" id="IPR002110">
    <property type="entry name" value="Ankyrin_rpt"/>
</dbReference>
<dbReference type="PRINTS" id="PR01415">
    <property type="entry name" value="ANKYRIN"/>
</dbReference>
<keyword evidence="4" id="KW-0732">Signal</keyword>
<feature type="repeat" description="ANK" evidence="3">
    <location>
        <begin position="103"/>
        <end position="135"/>
    </location>
</feature>
<feature type="repeat" description="ANK" evidence="3">
    <location>
        <begin position="401"/>
        <end position="433"/>
    </location>
</feature>
<dbReference type="PROSITE" id="PS50297">
    <property type="entry name" value="ANK_REP_REGION"/>
    <property type="match status" value="10"/>
</dbReference>
<feature type="repeat" description="ANK" evidence="3">
    <location>
        <begin position="302"/>
        <end position="334"/>
    </location>
</feature>
<dbReference type="AlphaFoldDB" id="A0A1I8IDW5"/>
<dbReference type="SMART" id="SM00248">
    <property type="entry name" value="ANK"/>
    <property type="match status" value="11"/>
</dbReference>
<evidence type="ECO:0000313" key="6">
    <source>
        <dbReference type="WBParaSite" id="maker-uti_cns_0011555-snap-gene-0.2-mRNA-1"/>
    </source>
</evidence>
<feature type="repeat" description="ANK" evidence="3">
    <location>
        <begin position="203"/>
        <end position="235"/>
    </location>
</feature>
<dbReference type="Gene3D" id="1.25.40.20">
    <property type="entry name" value="Ankyrin repeat-containing domain"/>
    <property type="match status" value="2"/>
</dbReference>
<dbReference type="WBParaSite" id="maker-uti_cns_0011555-snap-gene-0.2-mRNA-1">
    <property type="protein sequence ID" value="maker-uti_cns_0011555-snap-gene-0.2-mRNA-1"/>
    <property type="gene ID" value="maker-uti_cns_0011555-snap-gene-0.2"/>
</dbReference>
<evidence type="ECO:0000256" key="4">
    <source>
        <dbReference type="SAM" id="SignalP"/>
    </source>
</evidence>
<feature type="repeat" description="ANK" evidence="3">
    <location>
        <begin position="368"/>
        <end position="400"/>
    </location>
</feature>
<dbReference type="PANTHER" id="PTHR24166">
    <property type="entry name" value="ROLLING PEBBLES, ISOFORM B"/>
    <property type="match status" value="1"/>
</dbReference>
<dbReference type="PROSITE" id="PS50088">
    <property type="entry name" value="ANK_REPEAT"/>
    <property type="match status" value="11"/>
</dbReference>
<feature type="repeat" description="ANK" evidence="3">
    <location>
        <begin position="236"/>
        <end position="268"/>
    </location>
</feature>
<protein>
    <submittedName>
        <fullName evidence="6">ANK_REP_REGION domain-containing protein</fullName>
    </submittedName>
</protein>
<name>A0A1I8IDW5_9PLAT</name>
<reference evidence="6" key="1">
    <citation type="submission" date="2016-11" db="UniProtKB">
        <authorList>
            <consortium name="WormBaseParasite"/>
        </authorList>
    </citation>
    <scope>IDENTIFICATION</scope>
</reference>
<dbReference type="Pfam" id="PF12796">
    <property type="entry name" value="Ank_2"/>
    <property type="match status" value="4"/>
</dbReference>
<feature type="repeat" description="ANK" evidence="3">
    <location>
        <begin position="137"/>
        <end position="169"/>
    </location>
</feature>
<feature type="signal peptide" evidence="4">
    <location>
        <begin position="1"/>
        <end position="29"/>
    </location>
</feature>
<keyword evidence="5" id="KW-1185">Reference proteome</keyword>